<dbReference type="RefSeq" id="WP_255391198.1">
    <property type="nucleotide sequence ID" value="NZ_CP101509.1"/>
</dbReference>
<dbReference type="Proteomes" id="UP001057998">
    <property type="component" value="Chromosome 2"/>
</dbReference>
<proteinExistence type="predicted"/>
<feature type="chain" id="PRO_5046761417" description="Cyclic lactone autoinducer peptide" evidence="1">
    <location>
        <begin position="22"/>
        <end position="49"/>
    </location>
</feature>
<evidence type="ECO:0000256" key="1">
    <source>
        <dbReference type="SAM" id="SignalP"/>
    </source>
</evidence>
<name>A0ABY5GKU9_9GAMM</name>
<dbReference type="EMBL" id="CP101509">
    <property type="protein sequence ID" value="UTV29867.1"/>
    <property type="molecule type" value="Genomic_DNA"/>
</dbReference>
<feature type="signal peptide" evidence="1">
    <location>
        <begin position="1"/>
        <end position="21"/>
    </location>
</feature>
<evidence type="ECO:0000313" key="3">
    <source>
        <dbReference type="Proteomes" id="UP001057998"/>
    </source>
</evidence>
<organism evidence="2 3">
    <name type="scientific">Photobacterium atrarenae</name>
    <dbReference type="NCBI Taxonomy" id="865757"/>
    <lineage>
        <taxon>Bacteria</taxon>
        <taxon>Pseudomonadati</taxon>
        <taxon>Pseudomonadota</taxon>
        <taxon>Gammaproteobacteria</taxon>
        <taxon>Vibrionales</taxon>
        <taxon>Vibrionaceae</taxon>
        <taxon>Photobacterium</taxon>
    </lineage>
</organism>
<reference evidence="2" key="1">
    <citation type="submission" date="2022-07" db="EMBL/GenBank/DDBJ databases">
        <title>Genome sequencing of Photobacterium atrarenae GJH2-4.</title>
        <authorList>
            <person name="Park S.-J."/>
        </authorList>
    </citation>
    <scope>NUCLEOTIDE SEQUENCE</scope>
    <source>
        <strain evidence="2">GJH2-4</strain>
    </source>
</reference>
<evidence type="ECO:0000313" key="2">
    <source>
        <dbReference type="EMBL" id="UTV29867.1"/>
    </source>
</evidence>
<sequence length="49" mass="5666">MMKLKALFIAVSLLFANVAMASGHCTWYIQDRGWCTPYFPADDHKPYKK</sequence>
<protein>
    <recommendedName>
        <fullName evidence="4">Cyclic lactone autoinducer peptide</fullName>
    </recommendedName>
</protein>
<gene>
    <name evidence="2" type="ORF">NNL38_22955</name>
</gene>
<keyword evidence="3" id="KW-1185">Reference proteome</keyword>
<accession>A0ABY5GKU9</accession>
<evidence type="ECO:0008006" key="4">
    <source>
        <dbReference type="Google" id="ProtNLM"/>
    </source>
</evidence>
<keyword evidence="1" id="KW-0732">Signal</keyword>